<dbReference type="PANTHER" id="PTHR11616:SF321">
    <property type="entry name" value="SODIUM-DEPENDENT NUTRIENT AMINO ACID TRANSPORTER 1-RELATED"/>
    <property type="match status" value="1"/>
</dbReference>
<dbReference type="AlphaFoldDB" id="A0AAV2SA06"/>
<feature type="transmembrane region" description="Helical" evidence="18">
    <location>
        <begin position="394"/>
        <end position="419"/>
    </location>
</feature>
<dbReference type="GO" id="GO:0005886">
    <property type="term" value="C:plasma membrane"/>
    <property type="evidence" value="ECO:0007669"/>
    <property type="project" value="TreeGrafter"/>
</dbReference>
<protein>
    <recommendedName>
        <fullName evidence="14">Sodium-dependent nutrient amino acid transporter 1</fullName>
    </recommendedName>
</protein>
<feature type="binding site" evidence="15">
    <location>
        <position position="135"/>
    </location>
    <ligand>
        <name>Na(+)</name>
        <dbReference type="ChEBI" id="CHEBI:29101"/>
        <label>1</label>
    </ligand>
</feature>
<evidence type="ECO:0000256" key="8">
    <source>
        <dbReference type="ARBA" id="ARBA00023053"/>
    </source>
</evidence>
<evidence type="ECO:0000256" key="18">
    <source>
        <dbReference type="SAM" id="Phobius"/>
    </source>
</evidence>
<keyword evidence="20" id="KW-1185">Reference proteome</keyword>
<evidence type="ECO:0000256" key="7">
    <source>
        <dbReference type="ARBA" id="ARBA00022989"/>
    </source>
</evidence>
<evidence type="ECO:0000256" key="2">
    <source>
        <dbReference type="ARBA" id="ARBA00006459"/>
    </source>
</evidence>
<gene>
    <name evidence="19" type="ORF">MNOR_LOCUS35000</name>
</gene>
<keyword evidence="11" id="KW-0325">Glycoprotein</keyword>
<dbReference type="PANTHER" id="PTHR11616">
    <property type="entry name" value="SODIUM/CHLORIDE DEPENDENT TRANSPORTER"/>
    <property type="match status" value="1"/>
</dbReference>
<comment type="similarity">
    <text evidence="2">Belongs to the sodium:neurotransmitter symporter (SNF) (TC 2.A.22) family.</text>
</comment>
<evidence type="ECO:0000256" key="4">
    <source>
        <dbReference type="ARBA" id="ARBA00022692"/>
    </source>
</evidence>
<evidence type="ECO:0000256" key="12">
    <source>
        <dbReference type="ARBA" id="ARBA00023201"/>
    </source>
</evidence>
<dbReference type="EMBL" id="CAXKWB010056449">
    <property type="protein sequence ID" value="CAL4178290.1"/>
    <property type="molecule type" value="Genomic_DNA"/>
</dbReference>
<keyword evidence="9" id="KW-0406">Ion transport</keyword>
<evidence type="ECO:0000256" key="6">
    <source>
        <dbReference type="ARBA" id="ARBA00022970"/>
    </source>
</evidence>
<reference evidence="19 20" key="1">
    <citation type="submission" date="2024-05" db="EMBL/GenBank/DDBJ databases">
        <authorList>
            <person name="Wallberg A."/>
        </authorList>
    </citation>
    <scope>NUCLEOTIDE SEQUENCE [LARGE SCALE GENOMIC DNA]</scope>
</reference>
<keyword evidence="8 15" id="KW-0915">Sodium</keyword>
<sequence length="665" mass="74203">MSFWSSIPSKEKMDSKSAKKSDSVSSWYSKLKHPRLNIIKGQEPSPGQDRSNSVVRQNAEFAYLNPGAASSASIASSISMNDDDVLARSNVALIFHSDAQIDIPSDKEESCDRKQWSSPVEFLLSCISMSVGLGNVWRFPTVAYENGGGAFLIPYLIVLTFIGRPLYFMELALGQFSSYGGVKTWKIVPAFKGVGFGQTFGAWSIVTYYCSLMAITVFYFVQSFSSVLPWSVCDPAWSNDLCVDSSGNFSISNISNAQSSSEQYFYNYVLNHYENIDDGIGLPDWRLAICLLFCWVILFLTLAKGVQSSGKVAYFTALFPYVVLITLLIRGLTLPGSLTGIMYFITPKWEKLLEAKVWYNAVVQSFFSMSVGTGSMQMFSSFNNFKHNIYRDAWIISIADTFTSLLAGFTIFGILGYLAHELNTDIESVVRSGSGLAFVSYPDIIAKFNFAPQVFAVLFFLMMFTLGVGSAAGFTGGVITVICDQFPKLKKIYITLAICIIGYLIGLVYITPGGQWILELVDYFGAGFVIFILVIIETIAINWIYGMPNLVRDIDFMLDTKLGIYWKFCWAFFIPISLSSILIYSLFELPLPTVGGISFPSIAYVCGWMLPAIALSFIPIGFIHAVYCSQESTLFEKVRSTFRAKPSWAPKNEVYRKEWLKMKNF</sequence>
<evidence type="ECO:0000256" key="14">
    <source>
        <dbReference type="ARBA" id="ARBA00040215"/>
    </source>
</evidence>
<evidence type="ECO:0000313" key="20">
    <source>
        <dbReference type="Proteomes" id="UP001497623"/>
    </source>
</evidence>
<name>A0AAV2SA06_MEGNR</name>
<dbReference type="SUPFAM" id="SSF161070">
    <property type="entry name" value="SNF-like"/>
    <property type="match status" value="1"/>
</dbReference>
<feature type="binding site" evidence="15">
    <location>
        <position position="466"/>
    </location>
    <ligand>
        <name>Na(+)</name>
        <dbReference type="ChEBI" id="CHEBI:29101"/>
        <label>1</label>
    </ligand>
</feature>
<feature type="transmembrane region" description="Helical" evidence="18">
    <location>
        <begin position="152"/>
        <end position="173"/>
    </location>
</feature>
<evidence type="ECO:0000256" key="13">
    <source>
        <dbReference type="ARBA" id="ARBA00037785"/>
    </source>
</evidence>
<feature type="disulfide bond" evidence="16">
    <location>
        <begin position="233"/>
        <end position="242"/>
    </location>
</feature>
<keyword evidence="15" id="KW-0479">Metal-binding</keyword>
<evidence type="ECO:0000256" key="10">
    <source>
        <dbReference type="ARBA" id="ARBA00023136"/>
    </source>
</evidence>
<dbReference type="GO" id="GO:0089718">
    <property type="term" value="P:amino acid import across plasma membrane"/>
    <property type="evidence" value="ECO:0007669"/>
    <property type="project" value="TreeGrafter"/>
</dbReference>
<dbReference type="InterPro" id="IPR037272">
    <property type="entry name" value="SNS_sf"/>
</dbReference>
<feature type="compositionally biased region" description="Basic and acidic residues" evidence="17">
    <location>
        <begin position="9"/>
        <end position="22"/>
    </location>
</feature>
<keyword evidence="4 18" id="KW-0812">Transmembrane</keyword>
<evidence type="ECO:0000256" key="16">
    <source>
        <dbReference type="PIRSR" id="PIRSR600175-2"/>
    </source>
</evidence>
<evidence type="ECO:0000256" key="11">
    <source>
        <dbReference type="ARBA" id="ARBA00023180"/>
    </source>
</evidence>
<dbReference type="PROSITE" id="PS00754">
    <property type="entry name" value="NA_NEUROTRAN_SYMP_2"/>
    <property type="match status" value="1"/>
</dbReference>
<evidence type="ECO:0000256" key="5">
    <source>
        <dbReference type="ARBA" id="ARBA00022847"/>
    </source>
</evidence>
<dbReference type="CDD" id="cd10324">
    <property type="entry name" value="SLC6sbd"/>
    <property type="match status" value="1"/>
</dbReference>
<comment type="subcellular location">
    <subcellularLocation>
        <location evidence="1">Membrane</location>
        <topology evidence="1">Multi-pass membrane protein</topology>
    </subcellularLocation>
</comment>
<dbReference type="GO" id="GO:0005283">
    <property type="term" value="F:amino acid:sodium symporter activity"/>
    <property type="evidence" value="ECO:0007669"/>
    <property type="project" value="TreeGrafter"/>
</dbReference>
<feature type="transmembrane region" description="Helical" evidence="18">
    <location>
        <begin position="523"/>
        <end position="545"/>
    </location>
</feature>
<accession>A0AAV2SA06</accession>
<feature type="binding site" evidence="15">
    <location>
        <position position="470"/>
    </location>
    <ligand>
        <name>Na(+)</name>
        <dbReference type="ChEBI" id="CHEBI:29101"/>
        <label>1</label>
    </ligand>
</feature>
<keyword evidence="3" id="KW-0813">Transport</keyword>
<dbReference type="NCBIfam" id="NF037979">
    <property type="entry name" value="Na_transp"/>
    <property type="match status" value="1"/>
</dbReference>
<dbReference type="Pfam" id="PF00209">
    <property type="entry name" value="SNF"/>
    <property type="match status" value="1"/>
</dbReference>
<dbReference type="PROSITE" id="PS50267">
    <property type="entry name" value="NA_NEUROTRAN_SYMP_3"/>
    <property type="match status" value="1"/>
</dbReference>
<dbReference type="InterPro" id="IPR000175">
    <property type="entry name" value="Na/ntran_symport"/>
</dbReference>
<comment type="caution">
    <text evidence="19">The sequence shown here is derived from an EMBL/GenBank/DDBJ whole genome shotgun (WGS) entry which is preliminary data.</text>
</comment>
<feature type="transmembrane region" description="Helical" evidence="18">
    <location>
        <begin position="285"/>
        <end position="306"/>
    </location>
</feature>
<evidence type="ECO:0000256" key="17">
    <source>
        <dbReference type="SAM" id="MobiDB-lite"/>
    </source>
</evidence>
<feature type="transmembrane region" description="Helical" evidence="18">
    <location>
        <begin position="602"/>
        <end position="627"/>
    </location>
</feature>
<evidence type="ECO:0000313" key="19">
    <source>
        <dbReference type="EMBL" id="CAL4178290.1"/>
    </source>
</evidence>
<dbReference type="GO" id="GO:0015179">
    <property type="term" value="F:L-amino acid transmembrane transporter activity"/>
    <property type="evidence" value="ECO:0007669"/>
    <property type="project" value="TreeGrafter"/>
</dbReference>
<dbReference type="PRINTS" id="PR00176">
    <property type="entry name" value="NANEUSMPORT"/>
</dbReference>
<evidence type="ECO:0000256" key="3">
    <source>
        <dbReference type="ARBA" id="ARBA00022448"/>
    </source>
</evidence>
<feature type="transmembrane region" description="Helical" evidence="18">
    <location>
        <begin position="318"/>
        <end position="345"/>
    </location>
</feature>
<evidence type="ECO:0000256" key="15">
    <source>
        <dbReference type="PIRSR" id="PIRSR600175-1"/>
    </source>
</evidence>
<feature type="binding site" evidence="15">
    <location>
        <position position="368"/>
    </location>
    <ligand>
        <name>Na(+)</name>
        <dbReference type="ChEBI" id="CHEBI:29101"/>
        <label>1</label>
    </ligand>
</feature>
<organism evidence="19 20">
    <name type="scientific">Meganyctiphanes norvegica</name>
    <name type="common">Northern krill</name>
    <name type="synonym">Thysanopoda norvegica</name>
    <dbReference type="NCBI Taxonomy" id="48144"/>
    <lineage>
        <taxon>Eukaryota</taxon>
        <taxon>Metazoa</taxon>
        <taxon>Ecdysozoa</taxon>
        <taxon>Arthropoda</taxon>
        <taxon>Crustacea</taxon>
        <taxon>Multicrustacea</taxon>
        <taxon>Malacostraca</taxon>
        <taxon>Eumalacostraca</taxon>
        <taxon>Eucarida</taxon>
        <taxon>Euphausiacea</taxon>
        <taxon>Euphausiidae</taxon>
        <taxon>Meganyctiphanes</taxon>
    </lineage>
</organism>
<feature type="transmembrane region" description="Helical" evidence="18">
    <location>
        <begin position="565"/>
        <end position="587"/>
    </location>
</feature>
<dbReference type="Proteomes" id="UP001497623">
    <property type="component" value="Unassembled WGS sequence"/>
</dbReference>
<keyword evidence="6" id="KW-0029">Amino-acid transport</keyword>
<feature type="transmembrane region" description="Helical" evidence="18">
    <location>
        <begin position="454"/>
        <end position="480"/>
    </location>
</feature>
<keyword evidence="10 18" id="KW-0472">Membrane</keyword>
<feature type="transmembrane region" description="Helical" evidence="18">
    <location>
        <begin position="194"/>
        <end position="221"/>
    </location>
</feature>
<proteinExistence type="inferred from homology"/>
<comment type="function">
    <text evidence="13">Unusual broad substrate spectrum amino acid:sodium cotransporter that promotes absorption of the D isomers of essential amino acids. Neutral amino acids are the preferred substrates, especially methionine and phenylalanine.</text>
</comment>
<keyword evidence="12" id="KW-0739">Sodium transport</keyword>
<keyword evidence="5" id="KW-0769">Symport</keyword>
<evidence type="ECO:0000256" key="1">
    <source>
        <dbReference type="ARBA" id="ARBA00004141"/>
    </source>
</evidence>
<keyword evidence="16" id="KW-1015">Disulfide bond</keyword>
<feature type="region of interest" description="Disordered" evidence="17">
    <location>
        <begin position="1"/>
        <end position="27"/>
    </location>
</feature>
<keyword evidence="7 18" id="KW-1133">Transmembrane helix</keyword>
<feature type="transmembrane region" description="Helical" evidence="18">
    <location>
        <begin position="492"/>
        <end position="511"/>
    </location>
</feature>
<feature type="binding site" evidence="15">
    <location>
        <position position="131"/>
    </location>
    <ligand>
        <name>Na(+)</name>
        <dbReference type="ChEBI" id="CHEBI:29101"/>
        <label>1</label>
    </ligand>
</feature>
<evidence type="ECO:0000256" key="9">
    <source>
        <dbReference type="ARBA" id="ARBA00023065"/>
    </source>
</evidence>
<dbReference type="GO" id="GO:0046872">
    <property type="term" value="F:metal ion binding"/>
    <property type="evidence" value="ECO:0007669"/>
    <property type="project" value="UniProtKB-KW"/>
</dbReference>